<keyword evidence="2" id="KW-1185">Reference proteome</keyword>
<dbReference type="KEGG" id="vg:40100368"/>
<dbReference type="GeneID" id="40100368"/>
<dbReference type="RefSeq" id="YP_009623500.1">
    <property type="nucleotide sequence ID" value="NC_042113.1"/>
</dbReference>
<reference evidence="1 2" key="1">
    <citation type="journal article" date="2015" name="PLoS ONE">
        <title>Investigation of a Large Collection of Pseudomonas aeruginosa Bacteriophages Collected from a Single Environmental Source in Abidjan, Cote d'Ivoire.</title>
        <authorList>
            <person name="Essoh C."/>
            <person name="Latino L."/>
            <person name="Midoux C."/>
            <person name="Blouin Y."/>
            <person name="Loukou G."/>
            <person name="Nguetta S.P."/>
            <person name="Lathro S."/>
            <person name="Cablanmian A."/>
            <person name="Kouassi A.K."/>
            <person name="Vergnaud G."/>
            <person name="Pourcel C."/>
        </authorList>
    </citation>
    <scope>NUCLEOTIDE SEQUENCE [LARGE SCALE GENOMIC DNA]</scope>
    <source>
        <strain evidence="1">Ab02</strain>
    </source>
</reference>
<dbReference type="Proteomes" id="UP000030231">
    <property type="component" value="Genome"/>
</dbReference>
<evidence type="ECO:0000313" key="1">
    <source>
        <dbReference type="EMBL" id="CEF89023.1"/>
    </source>
</evidence>
<proteinExistence type="predicted"/>
<dbReference type="Gene3D" id="6.10.250.330">
    <property type="match status" value="1"/>
</dbReference>
<name>A0A0A1IU40_9CAUD</name>
<protein>
    <submittedName>
        <fullName evidence="1">Uncharacterized protein</fullName>
    </submittedName>
</protein>
<evidence type="ECO:0000313" key="2">
    <source>
        <dbReference type="Proteomes" id="UP000030231"/>
    </source>
</evidence>
<sequence>MSEIIKVEVGDRVVLKAYCDTYTGCAKRWAQAHGRLHELLATGFVEDSWVHTDELAGGLKGTVVMTELGLKEECCAVRLDAYTDHRAVVVVDASDLYIACKAAKAPVSTLDEAFGCDHDYLMESPANAQRLNESVEQLRTGQVVEVDVPVSVKQDETPPVVVHVVEKIYDRKGNVHLILQYEVAGALIRTVVEQGELIYFLDEMQGMYLTKIQLEVNNGVV</sequence>
<accession>A0A0A1IU40</accession>
<organism evidence="1 2">
    <name type="scientific">Pseudomonas phage vB_PaeM_C2-10_Ab02</name>
    <dbReference type="NCBI Taxonomy" id="1548900"/>
    <lineage>
        <taxon>Viruses</taxon>
        <taxon>Duplodnaviria</taxon>
        <taxon>Heunggongvirae</taxon>
        <taxon>Uroviricota</taxon>
        <taxon>Caudoviricetes</taxon>
        <taxon>Vandenendeviridae</taxon>
        <taxon>Skurskavirinae</taxon>
        <taxon>Pakpunavirus</taxon>
        <taxon>Pakpunavirus CAb02</taxon>
    </lineage>
</organism>
<dbReference type="EMBL" id="LN610572">
    <property type="protein sequence ID" value="CEF89023.1"/>
    <property type="molecule type" value="Genomic_DNA"/>
</dbReference>
<gene>
    <name evidence="1" type="primary">ORF94</name>
</gene>